<protein>
    <recommendedName>
        <fullName evidence="6">Nuclear transcription factor Y subunit</fullName>
    </recommendedName>
</protein>
<evidence type="ECO:0000256" key="2">
    <source>
        <dbReference type="ARBA" id="ARBA00023015"/>
    </source>
</evidence>
<organism evidence="8">
    <name type="scientific">Datisca glomerata</name>
    <name type="common">Durango root</name>
    <dbReference type="NCBI Taxonomy" id="34297"/>
    <lineage>
        <taxon>Eukaryota</taxon>
        <taxon>Viridiplantae</taxon>
        <taxon>Streptophyta</taxon>
        <taxon>Embryophyta</taxon>
        <taxon>Tracheophyta</taxon>
        <taxon>Spermatophyta</taxon>
        <taxon>Magnoliopsida</taxon>
        <taxon>eudicotyledons</taxon>
        <taxon>Gunneridae</taxon>
        <taxon>Pentapetalae</taxon>
        <taxon>rosids</taxon>
        <taxon>fabids</taxon>
        <taxon>Cucurbitales</taxon>
        <taxon>Datiscaceae</taxon>
        <taxon>Datisca</taxon>
    </lineage>
</organism>
<keyword evidence="3 6" id="KW-0238">DNA-binding</keyword>
<dbReference type="GO" id="GO:0005634">
    <property type="term" value="C:nucleus"/>
    <property type="evidence" value="ECO:0007669"/>
    <property type="project" value="UniProtKB-SubCell"/>
</dbReference>
<name>A0A6M3RDX1_DATGL</name>
<evidence type="ECO:0000313" key="8">
    <source>
        <dbReference type="EMBL" id="QJD20776.1"/>
    </source>
</evidence>
<dbReference type="PRINTS" id="PR00616">
    <property type="entry name" value="CCAATSUBUNTB"/>
</dbReference>
<comment type="function">
    <text evidence="6">Component of the sequence-specific heterotrimeric transcription factor (NF-Y) which specifically recognizes a 5'-CCAAT-3' box motif found in the promoters of its target genes.</text>
</comment>
<dbReference type="GO" id="GO:0003677">
    <property type="term" value="F:DNA binding"/>
    <property type="evidence" value="ECO:0007669"/>
    <property type="project" value="UniProtKB-KW"/>
</dbReference>
<dbReference type="PROSITE" id="PS51152">
    <property type="entry name" value="NFYA_HAP2_2"/>
    <property type="match status" value="1"/>
</dbReference>
<feature type="compositionally biased region" description="Low complexity" evidence="7">
    <location>
        <begin position="312"/>
        <end position="321"/>
    </location>
</feature>
<keyword evidence="2 6" id="KW-0805">Transcription regulation</keyword>
<evidence type="ECO:0000256" key="5">
    <source>
        <dbReference type="ARBA" id="ARBA00023242"/>
    </source>
</evidence>
<comment type="subcellular location">
    <subcellularLocation>
        <location evidence="1 6">Nucleus</location>
    </subcellularLocation>
</comment>
<keyword evidence="5 6" id="KW-0539">Nucleus</keyword>
<dbReference type="Gene3D" id="6.10.250.2430">
    <property type="match status" value="1"/>
</dbReference>
<dbReference type="GO" id="GO:0003700">
    <property type="term" value="F:DNA-binding transcription factor activity"/>
    <property type="evidence" value="ECO:0007669"/>
    <property type="project" value="UniProtKB-UniRule"/>
</dbReference>
<dbReference type="EMBL" id="MN388808">
    <property type="protein sequence ID" value="QJD20776.1"/>
    <property type="molecule type" value="mRNA"/>
</dbReference>
<feature type="compositionally biased region" description="Polar residues" evidence="7">
    <location>
        <begin position="284"/>
        <end position="311"/>
    </location>
</feature>
<dbReference type="InterPro" id="IPR001289">
    <property type="entry name" value="NFYA"/>
</dbReference>
<comment type="subunit">
    <text evidence="6">Heterotrimer.</text>
</comment>
<reference evidence="8" key="1">
    <citation type="submission" date="2019-08" db="EMBL/GenBank/DDBJ databases">
        <authorList>
            <person name="Salgado M."/>
        </authorList>
    </citation>
    <scope>NUCLEOTIDE SEQUENCE</scope>
</reference>
<dbReference type="PANTHER" id="PTHR12632">
    <property type="entry name" value="TRANSCRIPTION FACTOR NF-Y ALPHA-RELATED"/>
    <property type="match status" value="1"/>
</dbReference>
<dbReference type="Pfam" id="PF02045">
    <property type="entry name" value="CBFB_NFYA"/>
    <property type="match status" value="1"/>
</dbReference>
<evidence type="ECO:0000256" key="4">
    <source>
        <dbReference type="ARBA" id="ARBA00023163"/>
    </source>
</evidence>
<sequence>MLAIAHYTKELHETQSPLVGLVSASFLQFDSAAPPPPSSSSSSSSTVLLLSQMAMQTVYLKEHEGIMCNSIGQLASSNPWWSSFGSPSVYGGDTWTQFKAFSVDPYSTEGEQLTPSKQAQGFSKGCVTPFTIFPGDGKSAEDAQKAPAAILLQSSLPEYHSHFELGLGQPLNCGKYPSVDQCYGIFSTYGPQISGRIMLPWSLTTEDGPLYVNAKQYHRIVKRRQTRAKAVIGNRVTKVRKPYMHESRHLHAIRRPRGCGGRFLNTKTLKNGKTGPELKKSDTGKFSPSTGSQSSTVLQSDSGTLNSSKEMNGSSGSNLSGSEVTSMYTKGDFDFFNINHLGQSVHSLSDLMDTGHGLVMPPHRWVMAADDCCHLRV</sequence>
<comment type="similarity">
    <text evidence="6">Belongs to the NFYA/HAP2 subunit family.</text>
</comment>
<gene>
    <name evidence="8" type="primary">NF-YA1</name>
</gene>
<dbReference type="SMART" id="SM00521">
    <property type="entry name" value="CBF"/>
    <property type="match status" value="1"/>
</dbReference>
<evidence type="ECO:0000256" key="3">
    <source>
        <dbReference type="ARBA" id="ARBA00023125"/>
    </source>
</evidence>
<evidence type="ECO:0000256" key="7">
    <source>
        <dbReference type="SAM" id="MobiDB-lite"/>
    </source>
</evidence>
<evidence type="ECO:0000256" key="6">
    <source>
        <dbReference type="RuleBase" id="RU367155"/>
    </source>
</evidence>
<evidence type="ECO:0000256" key="1">
    <source>
        <dbReference type="ARBA" id="ARBA00004123"/>
    </source>
</evidence>
<proteinExistence type="evidence at transcript level"/>
<dbReference type="AlphaFoldDB" id="A0A6M3RDX1"/>
<keyword evidence="4 6" id="KW-0804">Transcription</keyword>
<feature type="region of interest" description="Disordered" evidence="7">
    <location>
        <begin position="257"/>
        <end position="321"/>
    </location>
</feature>
<accession>A0A6M3RDX1</accession>